<proteinExistence type="predicted"/>
<accession>A0A0L8J9U1</accession>
<dbReference type="Proteomes" id="UP000037023">
    <property type="component" value="Unassembled WGS sequence"/>
</dbReference>
<reference evidence="1 2" key="1">
    <citation type="submission" date="2015-06" db="EMBL/GenBank/DDBJ databases">
        <authorList>
            <person name="Hoefler B.C."/>
            <person name="Straight P.D."/>
        </authorList>
    </citation>
    <scope>NUCLEOTIDE SEQUENCE [LARGE SCALE GENOMIC DNA]</scope>
    <source>
        <strain evidence="1 2">NRRL 3427</strain>
    </source>
</reference>
<dbReference type="OrthoDB" id="4333089at2"/>
<evidence type="ECO:0000313" key="1">
    <source>
        <dbReference type="EMBL" id="KOG10400.1"/>
    </source>
</evidence>
<sequence>MDDRRAQTLSRAAAEAVLTVPGVACLRPGLRSLLRAPGALPLTVHDPATPGGAVLITWGSGGTVTGLPIDVVVRAQHQAARTARAVRAVAAEAASAPPEAVRVNVTGIV</sequence>
<organism evidence="1 2">
    <name type="scientific">Streptomyces viridochromogenes</name>
    <dbReference type="NCBI Taxonomy" id="1938"/>
    <lineage>
        <taxon>Bacteria</taxon>
        <taxon>Bacillati</taxon>
        <taxon>Actinomycetota</taxon>
        <taxon>Actinomycetes</taxon>
        <taxon>Kitasatosporales</taxon>
        <taxon>Streptomycetaceae</taxon>
        <taxon>Streptomyces</taxon>
    </lineage>
</organism>
<dbReference type="RefSeq" id="WP_033210906.1">
    <property type="nucleotide sequence ID" value="NZ_LGUP01000393.1"/>
</dbReference>
<dbReference type="AlphaFoldDB" id="A0A0L8J9U1"/>
<comment type="caution">
    <text evidence="1">The sequence shown here is derived from an EMBL/GenBank/DDBJ whole genome shotgun (WGS) entry which is preliminary data.</text>
</comment>
<dbReference type="PATRIC" id="fig|1938.6.peg.7657"/>
<evidence type="ECO:0008006" key="3">
    <source>
        <dbReference type="Google" id="ProtNLM"/>
    </source>
</evidence>
<protein>
    <recommendedName>
        <fullName evidence="3">Asp23/Gls24 family envelope stress response protein</fullName>
    </recommendedName>
</protein>
<gene>
    <name evidence="1" type="ORF">ADK34_35485</name>
</gene>
<dbReference type="EMBL" id="LGUP01000393">
    <property type="protein sequence ID" value="KOG10400.1"/>
    <property type="molecule type" value="Genomic_DNA"/>
</dbReference>
<name>A0A0L8J9U1_STRVR</name>
<evidence type="ECO:0000313" key="2">
    <source>
        <dbReference type="Proteomes" id="UP000037023"/>
    </source>
</evidence>